<reference evidence="1 2" key="1">
    <citation type="submission" date="2023-09" db="EMBL/GenBank/DDBJ databases">
        <title>Pyrofollis japonicus gen. nov. sp. nov., a novel member of the family Pyrodictiaceae isolated from the Iheya North hydrothermal field.</title>
        <authorList>
            <person name="Miyazaki U."/>
            <person name="Sanari M."/>
            <person name="Tame A."/>
            <person name="Kitajima M."/>
            <person name="Okamoto A."/>
            <person name="Sawayama S."/>
            <person name="Miyazaki J."/>
            <person name="Takai K."/>
            <person name="Nakagawa S."/>
        </authorList>
    </citation>
    <scope>NUCLEOTIDE SEQUENCE [LARGE SCALE GENOMIC DNA]</scope>
    <source>
        <strain evidence="1 2">AV2</strain>
    </source>
</reference>
<name>A0ABM8IU85_9CREN</name>
<accession>A0ABM8IU85</accession>
<organism evidence="1 2">
    <name type="scientific">Pyrodictium abyssi</name>
    <dbReference type="NCBI Taxonomy" id="54256"/>
    <lineage>
        <taxon>Archaea</taxon>
        <taxon>Thermoproteota</taxon>
        <taxon>Thermoprotei</taxon>
        <taxon>Desulfurococcales</taxon>
        <taxon>Pyrodictiaceae</taxon>
        <taxon>Pyrodictium</taxon>
    </lineage>
</organism>
<gene>
    <name evidence="1" type="ORF">PABY_06870</name>
</gene>
<sequence length="91" mass="10559">MKKSGEFPNNQPVYQIRNETKIEGIENAIRSSVESQGLPELGYTAYSIVQELVNKVAKIYLVIRNESNGQEYVYKNVSDRLVEWWYDSALR</sequence>
<protein>
    <submittedName>
        <fullName evidence="1">Uncharacterized protein</fullName>
    </submittedName>
</protein>
<evidence type="ECO:0000313" key="2">
    <source>
        <dbReference type="Proteomes" id="UP001341135"/>
    </source>
</evidence>
<dbReference type="EMBL" id="AP028907">
    <property type="protein sequence ID" value="BES81120.1"/>
    <property type="molecule type" value="Genomic_DNA"/>
</dbReference>
<proteinExistence type="predicted"/>
<evidence type="ECO:0000313" key="1">
    <source>
        <dbReference type="EMBL" id="BES81120.1"/>
    </source>
</evidence>
<dbReference type="Proteomes" id="UP001341135">
    <property type="component" value="Chromosome"/>
</dbReference>
<keyword evidence="2" id="KW-1185">Reference proteome</keyword>